<keyword evidence="4" id="KW-1185">Reference proteome</keyword>
<dbReference type="PANTHER" id="PTHR35936:SF17">
    <property type="entry name" value="ARGININE-BINDING EXTRACELLULAR PROTEIN ARTP"/>
    <property type="match status" value="1"/>
</dbReference>
<dbReference type="SMART" id="SM00062">
    <property type="entry name" value="PBPb"/>
    <property type="match status" value="1"/>
</dbReference>
<dbReference type="Gene3D" id="3.40.190.10">
    <property type="entry name" value="Periplasmic binding protein-like II"/>
    <property type="match status" value="2"/>
</dbReference>
<evidence type="ECO:0000259" key="2">
    <source>
        <dbReference type="SMART" id="SM00062"/>
    </source>
</evidence>
<evidence type="ECO:0000313" key="4">
    <source>
        <dbReference type="Proteomes" id="UP001500752"/>
    </source>
</evidence>
<reference evidence="4" key="1">
    <citation type="journal article" date="2019" name="Int. J. Syst. Evol. Microbiol.">
        <title>The Global Catalogue of Microorganisms (GCM) 10K type strain sequencing project: providing services to taxonomists for standard genome sequencing and annotation.</title>
        <authorList>
            <consortium name="The Broad Institute Genomics Platform"/>
            <consortium name="The Broad Institute Genome Sequencing Center for Infectious Disease"/>
            <person name="Wu L."/>
            <person name="Ma J."/>
        </authorList>
    </citation>
    <scope>NUCLEOTIDE SEQUENCE [LARGE SCALE GENOMIC DNA]</scope>
    <source>
        <strain evidence="4">JCM 30742</strain>
    </source>
</reference>
<dbReference type="InterPro" id="IPR001638">
    <property type="entry name" value="Solute-binding_3/MltF_N"/>
</dbReference>
<dbReference type="Proteomes" id="UP001500752">
    <property type="component" value="Unassembled WGS sequence"/>
</dbReference>
<gene>
    <name evidence="3" type="ORF">GCM10023081_12280</name>
</gene>
<dbReference type="RefSeq" id="WP_345149253.1">
    <property type="nucleotide sequence ID" value="NZ_BAABEO010000008.1"/>
</dbReference>
<dbReference type="CDD" id="cd01004">
    <property type="entry name" value="PBP2_MidA_like"/>
    <property type="match status" value="1"/>
</dbReference>
<protein>
    <submittedName>
        <fullName evidence="3">ABC transporter substrate-binding protein</fullName>
    </submittedName>
</protein>
<accession>A0ABP7C1V3</accession>
<feature type="domain" description="Solute-binding protein family 3/N-terminal" evidence="2">
    <location>
        <begin position="84"/>
        <end position="310"/>
    </location>
</feature>
<organism evidence="3 4">
    <name type="scientific">Arthrobacter ginkgonis</name>
    <dbReference type="NCBI Taxonomy" id="1630594"/>
    <lineage>
        <taxon>Bacteria</taxon>
        <taxon>Bacillati</taxon>
        <taxon>Actinomycetota</taxon>
        <taxon>Actinomycetes</taxon>
        <taxon>Micrococcales</taxon>
        <taxon>Micrococcaceae</taxon>
        <taxon>Arthrobacter</taxon>
    </lineage>
</organism>
<proteinExistence type="predicted"/>
<comment type="caution">
    <text evidence="3">The sequence shown here is derived from an EMBL/GenBank/DDBJ whole genome shotgun (WGS) entry which is preliminary data.</text>
</comment>
<dbReference type="Pfam" id="PF00497">
    <property type="entry name" value="SBP_bac_3"/>
    <property type="match status" value="1"/>
</dbReference>
<dbReference type="PANTHER" id="PTHR35936">
    <property type="entry name" value="MEMBRANE-BOUND LYTIC MUREIN TRANSGLYCOSYLASE F"/>
    <property type="match status" value="1"/>
</dbReference>
<sequence>MSNLILRNSILRGSVRSNSIPSAPRRTAPAALAAVAVVAALTLSGCAAGGAAQTESPAAVAEPTMAPIAEAAALVPADIRAAGVLRVAIPTNEPPTQYFREGTEIMTGINPDLARLVAGALDLKIEIVVSTFDSIIPGLSADRFDMTVSSMAVSKERLAALDFVDYVKMGSALAVPAGNPGKLSITDLCGKKVAALTGSYQVTAYVPAMDAECAAAGKPAIVVGQFNDTRQAITSMASGRNDAVFADLPILGHAAKQEPGIEIAGTKNVLPVGMGLPKGGQLTPAVAAAMKEIIHSAEYAAVLAKYGIEGGAITEARVNVPR</sequence>
<keyword evidence="1" id="KW-0732">Signal</keyword>
<evidence type="ECO:0000313" key="3">
    <source>
        <dbReference type="EMBL" id="GAA3675399.1"/>
    </source>
</evidence>
<evidence type="ECO:0000256" key="1">
    <source>
        <dbReference type="ARBA" id="ARBA00022729"/>
    </source>
</evidence>
<dbReference type="SUPFAM" id="SSF53850">
    <property type="entry name" value="Periplasmic binding protein-like II"/>
    <property type="match status" value="1"/>
</dbReference>
<name>A0ABP7C1V3_9MICC</name>
<dbReference type="EMBL" id="BAABEO010000008">
    <property type="protein sequence ID" value="GAA3675399.1"/>
    <property type="molecule type" value="Genomic_DNA"/>
</dbReference>